<dbReference type="Proteomes" id="UP001319861">
    <property type="component" value="Chromosome"/>
</dbReference>
<accession>A0ABN6FKH6</accession>
<keyword evidence="10" id="KW-0511">Multifunctional enzyme</keyword>
<dbReference type="Gene3D" id="3.30.950.10">
    <property type="entry name" value="Methyltransferase, Cobalt-precorrin-4 Transmethylase, Domain 2"/>
    <property type="match status" value="1"/>
</dbReference>
<dbReference type="InterPro" id="IPR012409">
    <property type="entry name" value="Sirohaem_synth"/>
</dbReference>
<evidence type="ECO:0000256" key="3">
    <source>
        <dbReference type="ARBA" id="ARBA00022603"/>
    </source>
</evidence>
<dbReference type="InterPro" id="IPR000878">
    <property type="entry name" value="4pyrrol_Mease"/>
</dbReference>
<dbReference type="NCBIfam" id="NF004790">
    <property type="entry name" value="PRK06136.1"/>
    <property type="match status" value="1"/>
</dbReference>
<evidence type="ECO:0000313" key="14">
    <source>
        <dbReference type="EMBL" id="BCT77286.1"/>
    </source>
</evidence>
<feature type="region of interest" description="Disordered" evidence="12">
    <location>
        <begin position="160"/>
        <end position="184"/>
    </location>
</feature>
<dbReference type="SUPFAM" id="SSF51735">
    <property type="entry name" value="NAD(P)-binding Rossmann-fold domains"/>
    <property type="match status" value="1"/>
</dbReference>
<keyword evidence="7" id="KW-0520">NAD</keyword>
<dbReference type="InterPro" id="IPR006366">
    <property type="entry name" value="CobA/CysG_C"/>
</dbReference>
<evidence type="ECO:0000256" key="9">
    <source>
        <dbReference type="ARBA" id="ARBA00023244"/>
    </source>
</evidence>
<dbReference type="CDD" id="cd11642">
    <property type="entry name" value="SUMT"/>
    <property type="match status" value="1"/>
</dbReference>
<reference evidence="14 15" key="1">
    <citation type="journal article" date="2021" name="J. Biosci. Bioeng.">
        <title>Identification and characterization of a chc gene cluster responsible for the aromatization pathway of cyclohexanecarboxylate degradation in Sinomonas cyclohexanicum ATCC 51369.</title>
        <authorList>
            <person name="Yamamoto T."/>
            <person name="Hasegawa Y."/>
            <person name="Lau P.C.K."/>
            <person name="Iwaki H."/>
        </authorList>
    </citation>
    <scope>NUCLEOTIDE SEQUENCE [LARGE SCALE GENOMIC DNA]</scope>
    <source>
        <strain evidence="14 15">ATCC 51369</strain>
    </source>
</reference>
<dbReference type="PANTHER" id="PTHR45790:SF3">
    <property type="entry name" value="S-ADENOSYL-L-METHIONINE-DEPENDENT UROPORPHYRINOGEN III METHYLTRANSFERASE, CHLOROPLASTIC"/>
    <property type="match status" value="1"/>
</dbReference>
<feature type="domain" description="Tetrapyrrole methylase" evidence="13">
    <location>
        <begin position="193"/>
        <end position="399"/>
    </location>
</feature>
<keyword evidence="3" id="KW-0489">Methyltransferase</keyword>
<dbReference type="EMBL" id="AP024525">
    <property type="protein sequence ID" value="BCT77286.1"/>
    <property type="molecule type" value="Genomic_DNA"/>
</dbReference>
<evidence type="ECO:0000256" key="2">
    <source>
        <dbReference type="ARBA" id="ARBA00022573"/>
    </source>
</evidence>
<name>A0ABN6FKH6_SINCY</name>
<dbReference type="NCBIfam" id="TIGR01469">
    <property type="entry name" value="cobA_cysG_Cterm"/>
    <property type="match status" value="1"/>
</dbReference>
<dbReference type="InterPro" id="IPR050161">
    <property type="entry name" value="Siro_Cobalamin_biosynth"/>
</dbReference>
<dbReference type="Gene3D" id="3.40.1010.10">
    <property type="entry name" value="Cobalt-precorrin-4 Transmethylase, Domain 1"/>
    <property type="match status" value="1"/>
</dbReference>
<evidence type="ECO:0000259" key="13">
    <source>
        <dbReference type="Pfam" id="PF00590"/>
    </source>
</evidence>
<keyword evidence="4" id="KW-0808">Transferase</keyword>
<dbReference type="PIRSF" id="PIRSF036426">
    <property type="entry name" value="Sirohaem_synth"/>
    <property type="match status" value="1"/>
</dbReference>
<gene>
    <name evidence="14" type="ORF">SCMU_31280</name>
</gene>
<evidence type="ECO:0000256" key="7">
    <source>
        <dbReference type="ARBA" id="ARBA00023027"/>
    </source>
</evidence>
<keyword evidence="5" id="KW-0949">S-adenosyl-L-methionine</keyword>
<dbReference type="RefSeq" id="WP_229230002.1">
    <property type="nucleotide sequence ID" value="NZ_AP024525.1"/>
</dbReference>
<dbReference type="NCBIfam" id="TIGR01470">
    <property type="entry name" value="cysG_Nterm"/>
    <property type="match status" value="1"/>
</dbReference>
<comment type="catalytic activity">
    <reaction evidence="11">
        <text>precorrin-2 + NAD(+) = sirohydrochlorin + NADH + 2 H(+)</text>
        <dbReference type="Rhea" id="RHEA:15613"/>
        <dbReference type="ChEBI" id="CHEBI:15378"/>
        <dbReference type="ChEBI" id="CHEBI:57540"/>
        <dbReference type="ChEBI" id="CHEBI:57945"/>
        <dbReference type="ChEBI" id="CHEBI:58351"/>
        <dbReference type="ChEBI" id="CHEBI:58827"/>
        <dbReference type="EC" id="1.3.1.76"/>
    </reaction>
</comment>
<keyword evidence="6" id="KW-0560">Oxidoreductase</keyword>
<keyword evidence="15" id="KW-1185">Reference proteome</keyword>
<keyword evidence="8" id="KW-0456">Lyase</keyword>
<sequence length="439" mass="45100">MSGIDLYPTSLRLLGRDVLVVGGGAVAARRARGLLDAGAKVTVVAPEAGPDVVHLAEAGLVAWVRRGYQTRDLDGVWFVQTATGLPAVDARAAAEAEERRIWCVNAADHEASAAWTPAVARVDDVTVAVNAGGDPRRAKALKDAIVLALRTGRLPLRRHRKAAPGDSVDSVHDGARPAPAGSFPSAPVPVGRVALVGGGPGDTGLITVRGRQLLAEADVVVADRLGPRGLLSELGEGVRVIEVGKAPGAHTATQDEINAILVREAKAGNAVVRLKGGDPYVLGRGGEEAQYCRERGVDVEVVPGVTSAVSVPAAAGIPVTHRGLATGFSVATGHDELLADGALPARPDHTIVLLMGVRRLAESVATLRSRGLGGDTPAAIVERGWTPEQRVTIATLDTIVDRARALGVANPAVIVVGDVVRVSPYAAGLFSAAPALQAP</sequence>
<dbReference type="PANTHER" id="PTHR45790">
    <property type="entry name" value="SIROHEME SYNTHASE-RELATED"/>
    <property type="match status" value="1"/>
</dbReference>
<dbReference type="InterPro" id="IPR035996">
    <property type="entry name" value="4pyrrol_Methylase_sf"/>
</dbReference>
<evidence type="ECO:0000256" key="8">
    <source>
        <dbReference type="ARBA" id="ARBA00023239"/>
    </source>
</evidence>
<evidence type="ECO:0000256" key="1">
    <source>
        <dbReference type="ARBA" id="ARBA00005010"/>
    </source>
</evidence>
<dbReference type="InterPro" id="IPR014777">
    <property type="entry name" value="4pyrrole_Mease_sub1"/>
</dbReference>
<dbReference type="InterPro" id="IPR006367">
    <property type="entry name" value="Sirohaem_synthase_N"/>
</dbReference>
<proteinExistence type="predicted"/>
<evidence type="ECO:0000256" key="12">
    <source>
        <dbReference type="SAM" id="MobiDB-lite"/>
    </source>
</evidence>
<evidence type="ECO:0000256" key="11">
    <source>
        <dbReference type="ARBA" id="ARBA00047561"/>
    </source>
</evidence>
<comment type="pathway">
    <text evidence="1">Porphyrin-containing compound metabolism; siroheme biosynthesis; sirohydrochlorin from precorrin-2: step 1/1.</text>
</comment>
<keyword evidence="2" id="KW-0169">Cobalamin biosynthesis</keyword>
<evidence type="ECO:0000256" key="5">
    <source>
        <dbReference type="ARBA" id="ARBA00022691"/>
    </source>
</evidence>
<dbReference type="Pfam" id="PF00590">
    <property type="entry name" value="TP_methylase"/>
    <property type="match status" value="1"/>
</dbReference>
<evidence type="ECO:0000256" key="4">
    <source>
        <dbReference type="ARBA" id="ARBA00022679"/>
    </source>
</evidence>
<dbReference type="InterPro" id="IPR036291">
    <property type="entry name" value="NAD(P)-bd_dom_sf"/>
</dbReference>
<dbReference type="Gene3D" id="3.40.50.720">
    <property type="entry name" value="NAD(P)-binding Rossmann-like Domain"/>
    <property type="match status" value="1"/>
</dbReference>
<evidence type="ECO:0000256" key="6">
    <source>
        <dbReference type="ARBA" id="ARBA00023002"/>
    </source>
</evidence>
<dbReference type="InterPro" id="IPR014776">
    <property type="entry name" value="4pyrrole_Mease_sub2"/>
</dbReference>
<evidence type="ECO:0000313" key="15">
    <source>
        <dbReference type="Proteomes" id="UP001319861"/>
    </source>
</evidence>
<evidence type="ECO:0000256" key="10">
    <source>
        <dbReference type="ARBA" id="ARBA00023268"/>
    </source>
</evidence>
<keyword evidence="9" id="KW-0627">Porphyrin biosynthesis</keyword>
<organism evidence="14 15">
    <name type="scientific">Sinomonas cyclohexanicum</name>
    <name type="common">Corynebacterium cyclohexanicum</name>
    <dbReference type="NCBI Taxonomy" id="322009"/>
    <lineage>
        <taxon>Bacteria</taxon>
        <taxon>Bacillati</taxon>
        <taxon>Actinomycetota</taxon>
        <taxon>Actinomycetes</taxon>
        <taxon>Micrococcales</taxon>
        <taxon>Micrococcaceae</taxon>
        <taxon>Sinomonas</taxon>
    </lineage>
</organism>
<protein>
    <submittedName>
        <fullName evidence="14">Uroporphyrinogen-III C-methyltransferase</fullName>
    </submittedName>
</protein>
<dbReference type="SUPFAM" id="SSF53790">
    <property type="entry name" value="Tetrapyrrole methylase"/>
    <property type="match status" value="1"/>
</dbReference>
<dbReference type="Pfam" id="PF13241">
    <property type="entry name" value="NAD_binding_7"/>
    <property type="match status" value="1"/>
</dbReference>